<evidence type="ECO:0000256" key="4">
    <source>
        <dbReference type="ARBA" id="ARBA00022679"/>
    </source>
</evidence>
<feature type="domain" description="Methylated-DNA-[protein]-cysteine S-methyltransferase DNA binding" evidence="9">
    <location>
        <begin position="82"/>
        <end position="162"/>
    </location>
</feature>
<evidence type="ECO:0000256" key="1">
    <source>
        <dbReference type="ARBA" id="ARBA00001286"/>
    </source>
</evidence>
<dbReference type="GO" id="GO:0003908">
    <property type="term" value="F:methylated-DNA-[protein]-cysteine S-methyltransferase activity"/>
    <property type="evidence" value="ECO:0007669"/>
    <property type="project" value="UniProtKB-EC"/>
</dbReference>
<dbReference type="EC" id="2.1.1.63" evidence="8"/>
<dbReference type="Proteomes" id="UP001595752">
    <property type="component" value="Unassembled WGS sequence"/>
</dbReference>
<accession>A0ABV8B138</accession>
<dbReference type="EMBL" id="JBHRZT010000026">
    <property type="protein sequence ID" value="MFC3883339.1"/>
    <property type="molecule type" value="Genomic_DNA"/>
</dbReference>
<feature type="domain" description="Methylguanine DNA methyltransferase ribonuclease-like" evidence="10">
    <location>
        <begin position="5"/>
        <end position="76"/>
    </location>
</feature>
<dbReference type="Pfam" id="PF01035">
    <property type="entry name" value="DNA_binding_1"/>
    <property type="match status" value="1"/>
</dbReference>
<dbReference type="RefSeq" id="WP_377913723.1">
    <property type="nucleotide sequence ID" value="NZ_JBHRZT010000026.1"/>
</dbReference>
<evidence type="ECO:0000256" key="7">
    <source>
        <dbReference type="ARBA" id="ARBA00049348"/>
    </source>
</evidence>
<dbReference type="SUPFAM" id="SSF46767">
    <property type="entry name" value="Methylated DNA-protein cysteine methyltransferase, C-terminal domain"/>
    <property type="match status" value="1"/>
</dbReference>
<keyword evidence="5 8" id="KW-0227">DNA damage</keyword>
<comment type="function">
    <text evidence="8">Involved in the cellular defense against the biological effects of O6-methylguanine (O6-MeG) and O4-methylthymine (O4-MeT) in DNA. Repairs the methylated nucleobase in DNA by stoichiometrically transferring the methyl group to a cysteine residue in the enzyme. This is a suicide reaction: the enzyme is irreversibly inactivated.</text>
</comment>
<comment type="subcellular location">
    <subcellularLocation>
        <location evidence="8">Cytoplasm</location>
    </subcellularLocation>
</comment>
<dbReference type="PROSITE" id="PS00374">
    <property type="entry name" value="MGMT"/>
    <property type="match status" value="1"/>
</dbReference>
<dbReference type="Gene3D" id="1.10.10.10">
    <property type="entry name" value="Winged helix-like DNA-binding domain superfamily/Winged helix DNA-binding domain"/>
    <property type="match status" value="1"/>
</dbReference>
<dbReference type="InterPro" id="IPR036388">
    <property type="entry name" value="WH-like_DNA-bd_sf"/>
</dbReference>
<dbReference type="InterPro" id="IPR014048">
    <property type="entry name" value="MethylDNA_cys_MeTrfase_DNA-bd"/>
</dbReference>
<dbReference type="Gene3D" id="3.30.160.70">
    <property type="entry name" value="Methylated DNA-protein cysteine methyltransferase domain"/>
    <property type="match status" value="1"/>
</dbReference>
<reference evidence="12" key="1">
    <citation type="journal article" date="2019" name="Int. J. Syst. Evol. Microbiol.">
        <title>The Global Catalogue of Microorganisms (GCM) 10K type strain sequencing project: providing services to taxonomists for standard genome sequencing and annotation.</title>
        <authorList>
            <consortium name="The Broad Institute Genomics Platform"/>
            <consortium name="The Broad Institute Genome Sequencing Center for Infectious Disease"/>
            <person name="Wu L."/>
            <person name="Ma J."/>
        </authorList>
    </citation>
    <scope>NUCLEOTIDE SEQUENCE [LARGE SCALE GENOMIC DNA]</scope>
    <source>
        <strain evidence="12">CCUG 61889</strain>
    </source>
</reference>
<comment type="catalytic activity">
    <reaction evidence="7 8">
        <text>a 6-O-methyl-2'-deoxyguanosine in DNA + L-cysteinyl-[protein] = S-methyl-L-cysteinyl-[protein] + a 2'-deoxyguanosine in DNA</text>
        <dbReference type="Rhea" id="RHEA:24000"/>
        <dbReference type="Rhea" id="RHEA-COMP:10131"/>
        <dbReference type="Rhea" id="RHEA-COMP:10132"/>
        <dbReference type="Rhea" id="RHEA-COMP:11367"/>
        <dbReference type="Rhea" id="RHEA-COMP:11368"/>
        <dbReference type="ChEBI" id="CHEBI:29950"/>
        <dbReference type="ChEBI" id="CHEBI:82612"/>
        <dbReference type="ChEBI" id="CHEBI:85445"/>
        <dbReference type="ChEBI" id="CHEBI:85448"/>
        <dbReference type="EC" id="2.1.1.63"/>
    </reaction>
</comment>
<comment type="caution">
    <text evidence="11">The sequence shown here is derived from an EMBL/GenBank/DDBJ whole genome shotgun (WGS) entry which is preliminary data.</text>
</comment>
<evidence type="ECO:0000256" key="6">
    <source>
        <dbReference type="ARBA" id="ARBA00023204"/>
    </source>
</evidence>
<comment type="miscellaneous">
    <text evidence="8">This enzyme catalyzes only one turnover and therefore is not strictly catalytic. According to one definition, an enzyme is a biocatalyst that acts repeatedly and over many reaction cycles.</text>
</comment>
<gene>
    <name evidence="11" type="ORF">ACFOU2_07320</name>
</gene>
<name>A0ABV8B138_9BACI</name>
<keyword evidence="6 8" id="KW-0234">DNA repair</keyword>
<evidence type="ECO:0000256" key="3">
    <source>
        <dbReference type="ARBA" id="ARBA00022603"/>
    </source>
</evidence>
<keyword evidence="12" id="KW-1185">Reference proteome</keyword>
<dbReference type="HAMAP" id="MF_00772">
    <property type="entry name" value="OGT"/>
    <property type="match status" value="1"/>
</dbReference>
<dbReference type="InterPro" id="IPR036631">
    <property type="entry name" value="MGMT_N_sf"/>
</dbReference>
<dbReference type="NCBIfam" id="TIGR00589">
    <property type="entry name" value="ogt"/>
    <property type="match status" value="1"/>
</dbReference>
<evidence type="ECO:0000259" key="10">
    <source>
        <dbReference type="Pfam" id="PF02870"/>
    </source>
</evidence>
<evidence type="ECO:0000256" key="5">
    <source>
        <dbReference type="ARBA" id="ARBA00022763"/>
    </source>
</evidence>
<keyword evidence="3 8" id="KW-0489">Methyltransferase</keyword>
<evidence type="ECO:0000313" key="12">
    <source>
        <dbReference type="Proteomes" id="UP001595752"/>
    </source>
</evidence>
<dbReference type="InterPro" id="IPR036217">
    <property type="entry name" value="MethylDNA_cys_MeTrfase_DNAb"/>
</dbReference>
<comment type="catalytic activity">
    <reaction evidence="1 8">
        <text>a 4-O-methyl-thymidine in DNA + L-cysteinyl-[protein] = a thymidine in DNA + S-methyl-L-cysteinyl-[protein]</text>
        <dbReference type="Rhea" id="RHEA:53428"/>
        <dbReference type="Rhea" id="RHEA-COMP:10131"/>
        <dbReference type="Rhea" id="RHEA-COMP:10132"/>
        <dbReference type="Rhea" id="RHEA-COMP:13555"/>
        <dbReference type="Rhea" id="RHEA-COMP:13556"/>
        <dbReference type="ChEBI" id="CHEBI:29950"/>
        <dbReference type="ChEBI" id="CHEBI:82612"/>
        <dbReference type="ChEBI" id="CHEBI:137386"/>
        <dbReference type="ChEBI" id="CHEBI:137387"/>
        <dbReference type="EC" id="2.1.1.63"/>
    </reaction>
</comment>
<evidence type="ECO:0000313" key="11">
    <source>
        <dbReference type="EMBL" id="MFC3883339.1"/>
    </source>
</evidence>
<dbReference type="GO" id="GO:0032259">
    <property type="term" value="P:methylation"/>
    <property type="evidence" value="ECO:0007669"/>
    <property type="project" value="UniProtKB-KW"/>
</dbReference>
<dbReference type="PANTHER" id="PTHR10815">
    <property type="entry name" value="METHYLATED-DNA--PROTEIN-CYSTEINE METHYLTRANSFERASE"/>
    <property type="match status" value="1"/>
</dbReference>
<sequence>MSTFYRKVHVPIFHTLYLVSSEKGLSRILVSEEEFIEFQTCYEVECGDDRSPAAQAERQLMEYFAKERTSFQVPLDVKGTLFQRQVWNVLSTIPYGEVWSYADVAKAIDNPKAVRAVGQANRANPIPIIVPCHRVIGKSGQLTGYAGKKIGIKEELLQLEGINAQNGMFIPG</sequence>
<keyword evidence="4 8" id="KW-0808">Transferase</keyword>
<dbReference type="InterPro" id="IPR023546">
    <property type="entry name" value="MGMT"/>
</dbReference>
<organism evidence="11 12">
    <name type="scientific">Bacillus songklensis</name>
    <dbReference type="NCBI Taxonomy" id="1069116"/>
    <lineage>
        <taxon>Bacteria</taxon>
        <taxon>Bacillati</taxon>
        <taxon>Bacillota</taxon>
        <taxon>Bacilli</taxon>
        <taxon>Bacillales</taxon>
        <taxon>Bacillaceae</taxon>
        <taxon>Bacillus</taxon>
    </lineage>
</organism>
<dbReference type="Pfam" id="PF02870">
    <property type="entry name" value="Methyltransf_1N"/>
    <property type="match status" value="1"/>
</dbReference>
<protein>
    <recommendedName>
        <fullName evidence="8">Methylated-DNA--protein-cysteine methyltransferase</fullName>
        <ecNumber evidence="8">2.1.1.63</ecNumber>
    </recommendedName>
    <alternativeName>
        <fullName evidence="8">6-O-methylguanine-DNA methyltransferase</fullName>
        <shortName evidence="8">MGMT</shortName>
    </alternativeName>
    <alternativeName>
        <fullName evidence="8">O-6-methylguanine-DNA-alkyltransferase</fullName>
    </alternativeName>
</protein>
<evidence type="ECO:0000256" key="2">
    <source>
        <dbReference type="ARBA" id="ARBA00022490"/>
    </source>
</evidence>
<feature type="active site" description="Nucleophile; methyl group acceptor" evidence="8">
    <location>
        <position position="132"/>
    </location>
</feature>
<comment type="similarity">
    <text evidence="8">Belongs to the MGMT family.</text>
</comment>
<dbReference type="CDD" id="cd06445">
    <property type="entry name" value="ATase"/>
    <property type="match status" value="1"/>
</dbReference>
<evidence type="ECO:0000256" key="8">
    <source>
        <dbReference type="HAMAP-Rule" id="MF_00772"/>
    </source>
</evidence>
<dbReference type="InterPro" id="IPR001497">
    <property type="entry name" value="MethylDNA_cys_MeTrfase_AS"/>
</dbReference>
<dbReference type="SUPFAM" id="SSF53155">
    <property type="entry name" value="Methylated DNA-protein cysteine methyltransferase domain"/>
    <property type="match status" value="1"/>
</dbReference>
<proteinExistence type="inferred from homology"/>
<dbReference type="InterPro" id="IPR008332">
    <property type="entry name" value="MethylG_MeTrfase_N"/>
</dbReference>
<dbReference type="PANTHER" id="PTHR10815:SF5">
    <property type="entry name" value="METHYLATED-DNA--PROTEIN-CYSTEINE METHYLTRANSFERASE"/>
    <property type="match status" value="1"/>
</dbReference>
<keyword evidence="2 8" id="KW-0963">Cytoplasm</keyword>
<evidence type="ECO:0000259" key="9">
    <source>
        <dbReference type="Pfam" id="PF01035"/>
    </source>
</evidence>